<dbReference type="KEGG" id="pms:KNP414_07039"/>
<dbReference type="AlphaFoldDB" id="F8FKF8"/>
<dbReference type="RefSeq" id="WP_013920693.1">
    <property type="nucleotide sequence ID" value="NC_015690.1"/>
</dbReference>
<dbReference type="PATRIC" id="fig|1036673.3.peg.6567"/>
<dbReference type="InterPro" id="IPR038691">
    <property type="entry name" value="ComJ_sf"/>
</dbReference>
<dbReference type="Proteomes" id="UP000006620">
    <property type="component" value="Chromosome"/>
</dbReference>
<evidence type="ECO:0000313" key="2">
    <source>
        <dbReference type="Proteomes" id="UP000006620"/>
    </source>
</evidence>
<sequence>MSDPLQTWPKQELLISYAQLAVYASGLPNPFPEWTDRHLRQGFAWRPGSVSFAALEDVHSEIMVSLGGKPAPDRDAVRAISVPFTVTGGGGITVSSILSRSYSYDLPHGSYEMLFQAVPLPAPEPKAPKVRYLLHFTPNAQAEAQILKRDQTLAPTLPLLMEAEPAVS</sequence>
<dbReference type="InterPro" id="IPR020354">
    <property type="entry name" value="Competence_nuclease_inhibitor"/>
</dbReference>
<name>F8FKF8_PAEMK</name>
<accession>F8FKF8</accession>
<dbReference type="Gene3D" id="2.60.34.30">
    <property type="entry name" value="Competence, DNA-entry nuclease inhibitor, ComJ"/>
    <property type="match status" value="1"/>
</dbReference>
<reference evidence="1 2" key="2">
    <citation type="journal article" date="2013" name="Genome Announc.">
        <title>Genome Sequence of Growth-Improving Paenibacillus mucilaginosus Strain KNP414.</title>
        <authorList>
            <person name="Lu J.J."/>
            <person name="Wang J.F."/>
            <person name="Hu X.F."/>
        </authorList>
    </citation>
    <scope>NUCLEOTIDE SEQUENCE [LARGE SCALE GENOMIC DNA]</scope>
    <source>
        <strain evidence="1 2">KNP414</strain>
    </source>
</reference>
<organism evidence="1 2">
    <name type="scientific">Paenibacillus mucilaginosus (strain KNP414)</name>
    <dbReference type="NCBI Taxonomy" id="1036673"/>
    <lineage>
        <taxon>Bacteria</taxon>
        <taxon>Bacillati</taxon>
        <taxon>Bacillota</taxon>
        <taxon>Bacilli</taxon>
        <taxon>Bacillales</taxon>
        <taxon>Paenibacillaceae</taxon>
        <taxon>Paenibacillus</taxon>
    </lineage>
</organism>
<proteinExistence type="predicted"/>
<gene>
    <name evidence="1" type="ordered locus">KNP414_07039</name>
</gene>
<reference evidence="2" key="1">
    <citation type="submission" date="2011-06" db="EMBL/GenBank/DDBJ databases">
        <title>Complete genome sequence of Paenibacillus mucilaginosus KNP414.</title>
        <authorList>
            <person name="Wang J."/>
            <person name="Hu S."/>
            <person name="Hu X."/>
            <person name="Zhang B."/>
            <person name="Dong D."/>
            <person name="Zhang S."/>
            <person name="Zhao K."/>
            <person name="Wu D."/>
        </authorList>
    </citation>
    <scope>NUCLEOTIDE SEQUENCE [LARGE SCALE GENOMIC DNA]</scope>
    <source>
        <strain evidence="2">KNP414</strain>
    </source>
</reference>
<evidence type="ECO:0000313" key="1">
    <source>
        <dbReference type="EMBL" id="AEI45551.1"/>
    </source>
</evidence>
<dbReference type="Pfam" id="PF11033">
    <property type="entry name" value="ComJ"/>
    <property type="match status" value="1"/>
</dbReference>
<protein>
    <submittedName>
        <fullName evidence="1">Competence protein J</fullName>
    </submittedName>
</protein>
<dbReference type="EMBL" id="CP002869">
    <property type="protein sequence ID" value="AEI45551.1"/>
    <property type="molecule type" value="Genomic_DNA"/>
</dbReference>
<dbReference type="HOGENOM" id="CLU_115609_0_0_9"/>